<gene>
    <name evidence="2" type="ORF">HELGO_WM20829</name>
</gene>
<feature type="domain" description="T6SS immunity protein Tdi1 C-terminal" evidence="1">
    <location>
        <begin position="53"/>
        <end position="126"/>
    </location>
</feature>
<reference evidence="2" key="1">
    <citation type="submission" date="2020-01" db="EMBL/GenBank/DDBJ databases">
        <authorList>
            <person name="Meier V. D."/>
            <person name="Meier V D."/>
        </authorList>
    </citation>
    <scope>NUCLEOTIDE SEQUENCE</scope>
    <source>
        <strain evidence="2">HLG_WM_MAG_09</strain>
    </source>
</reference>
<name>A0A6S6UJR5_9GAMM</name>
<dbReference type="InterPro" id="IPR015002">
    <property type="entry name" value="T6SS_Tdi1_C"/>
</dbReference>
<sequence>MDIIQTVKTAWGWTGIDPVEVVTENDFANYILKDEDDKFWRICPEDVYCKVIAESIEDYNRLITDDEFVDDWFMDAIVAEAKESLGELADGQKYALVIPGVLDGDYGGDNLKIAPIDEIISFAGDLGKQIKDLPDGSKIELKVSQ</sequence>
<dbReference type="AlphaFoldDB" id="A0A6S6UJR5"/>
<accession>A0A6S6UJR5</accession>
<proteinExistence type="predicted"/>
<evidence type="ECO:0000259" key="1">
    <source>
        <dbReference type="Pfam" id="PF08906"/>
    </source>
</evidence>
<protein>
    <submittedName>
        <fullName evidence="2">DUF1851 domain-containing protein</fullName>
    </submittedName>
</protein>
<dbReference type="EMBL" id="CACVAT010000479">
    <property type="protein sequence ID" value="CAA6828830.1"/>
    <property type="molecule type" value="Genomic_DNA"/>
</dbReference>
<dbReference type="Pfam" id="PF08906">
    <property type="entry name" value="T6SS_Tdi1_C"/>
    <property type="match status" value="1"/>
</dbReference>
<organism evidence="2">
    <name type="scientific">uncultured Thiotrichaceae bacterium</name>
    <dbReference type="NCBI Taxonomy" id="298394"/>
    <lineage>
        <taxon>Bacteria</taxon>
        <taxon>Pseudomonadati</taxon>
        <taxon>Pseudomonadota</taxon>
        <taxon>Gammaproteobacteria</taxon>
        <taxon>Thiotrichales</taxon>
        <taxon>Thiotrichaceae</taxon>
        <taxon>environmental samples</taxon>
    </lineage>
</organism>
<evidence type="ECO:0000313" key="2">
    <source>
        <dbReference type="EMBL" id="CAA6828830.1"/>
    </source>
</evidence>